<organism evidence="15 16">
    <name type="scientific">Homarus americanus</name>
    <name type="common">American lobster</name>
    <dbReference type="NCBI Taxonomy" id="6706"/>
    <lineage>
        <taxon>Eukaryota</taxon>
        <taxon>Metazoa</taxon>
        <taxon>Ecdysozoa</taxon>
        <taxon>Arthropoda</taxon>
        <taxon>Crustacea</taxon>
        <taxon>Multicrustacea</taxon>
        <taxon>Malacostraca</taxon>
        <taxon>Eumalacostraca</taxon>
        <taxon>Eucarida</taxon>
        <taxon>Decapoda</taxon>
        <taxon>Pleocyemata</taxon>
        <taxon>Astacidea</taxon>
        <taxon>Nephropoidea</taxon>
        <taxon>Nephropidae</taxon>
        <taxon>Homarus</taxon>
    </lineage>
</organism>
<comment type="caution">
    <text evidence="15">The sequence shown here is derived from an EMBL/GenBank/DDBJ whole genome shotgun (WGS) entry which is preliminary data.</text>
</comment>
<evidence type="ECO:0000256" key="12">
    <source>
        <dbReference type="PROSITE-ProRule" id="PRU10141"/>
    </source>
</evidence>
<keyword evidence="9" id="KW-0829">Tyrosine-protein kinase</keyword>
<evidence type="ECO:0000256" key="8">
    <source>
        <dbReference type="ARBA" id="ARBA00022999"/>
    </source>
</evidence>
<keyword evidence="16" id="KW-1185">Reference proteome</keyword>
<dbReference type="Pfam" id="PF00017">
    <property type="entry name" value="SH2"/>
    <property type="match status" value="1"/>
</dbReference>
<dbReference type="FunFam" id="1.10.510.10:FF:000399">
    <property type="entry name" value="Tyrosine-protein kinase"/>
    <property type="match status" value="1"/>
</dbReference>
<protein>
    <recommendedName>
        <fullName evidence="1">non-specific protein-tyrosine kinase</fullName>
        <ecNumber evidence="1">2.7.10.2</ecNumber>
    </recommendedName>
</protein>
<evidence type="ECO:0000256" key="10">
    <source>
        <dbReference type="ARBA" id="ARBA00051245"/>
    </source>
</evidence>
<dbReference type="EC" id="2.7.10.2" evidence="1"/>
<dbReference type="GO" id="GO:0002009">
    <property type="term" value="P:morphogenesis of an epithelium"/>
    <property type="evidence" value="ECO:0007669"/>
    <property type="project" value="UniProtKB-ARBA"/>
</dbReference>
<evidence type="ECO:0000256" key="7">
    <source>
        <dbReference type="ARBA" id="ARBA00022840"/>
    </source>
</evidence>
<dbReference type="GO" id="GO:0030036">
    <property type="term" value="P:actin cytoskeleton organization"/>
    <property type="evidence" value="ECO:0007669"/>
    <property type="project" value="UniProtKB-ARBA"/>
</dbReference>
<accession>A0A8J5NBH1</accession>
<comment type="catalytic activity">
    <reaction evidence="10">
        <text>L-tyrosyl-[protein] + ATP = O-phospho-L-tyrosyl-[protein] + ADP + H(+)</text>
        <dbReference type="Rhea" id="RHEA:10596"/>
        <dbReference type="Rhea" id="RHEA-COMP:10136"/>
        <dbReference type="Rhea" id="RHEA-COMP:20101"/>
        <dbReference type="ChEBI" id="CHEBI:15378"/>
        <dbReference type="ChEBI" id="CHEBI:30616"/>
        <dbReference type="ChEBI" id="CHEBI:46858"/>
        <dbReference type="ChEBI" id="CHEBI:61978"/>
        <dbReference type="ChEBI" id="CHEBI:456216"/>
        <dbReference type="EC" id="2.7.10.2"/>
    </reaction>
</comment>
<feature type="domain" description="Protein kinase" evidence="14">
    <location>
        <begin position="199"/>
        <end position="449"/>
    </location>
</feature>
<dbReference type="PRINTS" id="PR00109">
    <property type="entry name" value="TYRKINASE"/>
</dbReference>
<keyword evidence="5 12" id="KW-0547">Nucleotide-binding</keyword>
<feature type="binding site" evidence="12">
    <location>
        <position position="227"/>
    </location>
    <ligand>
        <name>ATP</name>
        <dbReference type="ChEBI" id="CHEBI:30616"/>
    </ligand>
</feature>
<dbReference type="Gene3D" id="1.10.510.10">
    <property type="entry name" value="Transferase(Phosphotransferase) domain 1"/>
    <property type="match status" value="1"/>
</dbReference>
<name>A0A8J5NBH1_HOMAM</name>
<dbReference type="InterPro" id="IPR050198">
    <property type="entry name" value="Non-receptor_tyrosine_kinases"/>
</dbReference>
<dbReference type="InterPro" id="IPR011009">
    <property type="entry name" value="Kinase-like_dom_sf"/>
</dbReference>
<evidence type="ECO:0000256" key="6">
    <source>
        <dbReference type="ARBA" id="ARBA00022777"/>
    </source>
</evidence>
<dbReference type="InterPro" id="IPR017441">
    <property type="entry name" value="Protein_kinase_ATP_BS"/>
</dbReference>
<evidence type="ECO:0000256" key="11">
    <source>
        <dbReference type="PROSITE-ProRule" id="PRU00191"/>
    </source>
</evidence>
<dbReference type="InterPro" id="IPR020635">
    <property type="entry name" value="Tyr_kinase_cat_dom"/>
</dbReference>
<keyword evidence="4" id="KW-0808">Transferase</keyword>
<evidence type="ECO:0000256" key="9">
    <source>
        <dbReference type="ARBA" id="ARBA00023137"/>
    </source>
</evidence>
<dbReference type="Gene3D" id="2.30.30.40">
    <property type="entry name" value="SH3 Domains"/>
    <property type="match status" value="1"/>
</dbReference>
<dbReference type="SUPFAM" id="SSF55550">
    <property type="entry name" value="SH2 domain"/>
    <property type="match status" value="1"/>
</dbReference>
<feature type="domain" description="SH2" evidence="13">
    <location>
        <begin position="98"/>
        <end position="174"/>
    </location>
</feature>
<evidence type="ECO:0000256" key="3">
    <source>
        <dbReference type="ARBA" id="ARBA00022553"/>
    </source>
</evidence>
<dbReference type="InterPro" id="IPR001245">
    <property type="entry name" value="Ser-Thr/Tyr_kinase_cat_dom"/>
</dbReference>
<evidence type="ECO:0000259" key="14">
    <source>
        <dbReference type="PROSITE" id="PS50011"/>
    </source>
</evidence>
<sequence length="468" mass="53437">MGQWCCKCCSKSNSEDIHINNQDEIPGLPREPAPIAPATREVENHFERNQPINNAITNQPLTPQPIQQPERMLVVGMYCFVARGPTELSFKKGDLMEVLQQSVSDAGHGYSLSLRSVREPSYLARIKHFRICTAENTCFFITRTKVFQTLNDLVEYYMSGHDATELGRTMRYPCERPLPGMYDMGKATKDKWEIDRSSLQFKKELGHGSFGDVWLGTWNNDVEVAIKLLKEGTMSTEAFLDEARIMKSLRHPNILVLYAVCTTEEPILIITEYMLDGALLEFLRNDSGQKIFFHEQTYMGAQVAAGMQYLEAKQLIHRDLAARNVLVGPSLTCKVADFGLARICDGGEYNMRPNTKFPIKWTAPEAFLHNYFTIKSDVWSFGILMMEIITYGAVPYPGMGKQEVIDNVQNGFRMGKPANCPDPLYELMYSCWKANPEERPTFERLHEFLDNYDIEAERSYYGPQLSMQ</sequence>
<evidence type="ECO:0000256" key="4">
    <source>
        <dbReference type="ARBA" id="ARBA00022679"/>
    </source>
</evidence>
<dbReference type="InterPro" id="IPR008266">
    <property type="entry name" value="Tyr_kinase_AS"/>
</dbReference>
<dbReference type="SUPFAM" id="SSF50044">
    <property type="entry name" value="SH3-domain"/>
    <property type="match status" value="1"/>
</dbReference>
<dbReference type="InterPro" id="IPR000980">
    <property type="entry name" value="SH2"/>
</dbReference>
<keyword evidence="7 12" id="KW-0067">ATP-binding</keyword>
<evidence type="ECO:0000256" key="1">
    <source>
        <dbReference type="ARBA" id="ARBA00011903"/>
    </source>
</evidence>
<keyword evidence="2" id="KW-0728">SH3 domain</keyword>
<evidence type="ECO:0000313" key="15">
    <source>
        <dbReference type="EMBL" id="KAG7176524.1"/>
    </source>
</evidence>
<dbReference type="GO" id="GO:0004715">
    <property type="term" value="F:non-membrane spanning protein tyrosine kinase activity"/>
    <property type="evidence" value="ECO:0007669"/>
    <property type="project" value="UniProtKB-EC"/>
</dbReference>
<reference evidence="15" key="1">
    <citation type="journal article" date="2021" name="Sci. Adv.">
        <title>The American lobster genome reveals insights on longevity, neural, and immune adaptations.</title>
        <authorList>
            <person name="Polinski J.M."/>
            <person name="Zimin A.V."/>
            <person name="Clark K.F."/>
            <person name="Kohn A.B."/>
            <person name="Sadowski N."/>
            <person name="Timp W."/>
            <person name="Ptitsyn A."/>
            <person name="Khanna P."/>
            <person name="Romanova D.Y."/>
            <person name="Williams P."/>
            <person name="Greenwood S.J."/>
            <person name="Moroz L.L."/>
            <person name="Walt D.R."/>
            <person name="Bodnar A.G."/>
        </authorList>
    </citation>
    <scope>NUCLEOTIDE SEQUENCE</scope>
    <source>
        <strain evidence="15">GMGI-L3</strain>
    </source>
</reference>
<dbReference type="SUPFAM" id="SSF56112">
    <property type="entry name" value="Protein kinase-like (PK-like)"/>
    <property type="match status" value="1"/>
</dbReference>
<dbReference type="PROSITE" id="PS00109">
    <property type="entry name" value="PROTEIN_KINASE_TYR"/>
    <property type="match status" value="1"/>
</dbReference>
<dbReference type="GO" id="GO:0007435">
    <property type="term" value="P:salivary gland morphogenesis"/>
    <property type="evidence" value="ECO:0007669"/>
    <property type="project" value="UniProtKB-ARBA"/>
</dbReference>
<dbReference type="Pfam" id="PF07714">
    <property type="entry name" value="PK_Tyr_Ser-Thr"/>
    <property type="match status" value="1"/>
</dbReference>
<dbReference type="SMART" id="SM00219">
    <property type="entry name" value="TyrKc"/>
    <property type="match status" value="1"/>
</dbReference>
<dbReference type="InterPro" id="IPR036028">
    <property type="entry name" value="SH3-like_dom_sf"/>
</dbReference>
<dbReference type="InterPro" id="IPR036860">
    <property type="entry name" value="SH2_dom_sf"/>
</dbReference>
<dbReference type="PROSITE" id="PS50011">
    <property type="entry name" value="PROTEIN_KINASE_DOM"/>
    <property type="match status" value="1"/>
</dbReference>
<evidence type="ECO:0000256" key="5">
    <source>
        <dbReference type="ARBA" id="ARBA00022741"/>
    </source>
</evidence>
<proteinExistence type="predicted"/>
<keyword evidence="6 15" id="KW-0418">Kinase</keyword>
<dbReference type="FunFam" id="3.30.200.20:FF:000053">
    <property type="entry name" value="Tyrosine-protein kinase"/>
    <property type="match status" value="1"/>
</dbReference>
<dbReference type="GO" id="GO:0005524">
    <property type="term" value="F:ATP binding"/>
    <property type="evidence" value="ECO:0007669"/>
    <property type="project" value="UniProtKB-UniRule"/>
</dbReference>
<keyword evidence="3" id="KW-0597">Phosphoprotein</keyword>
<evidence type="ECO:0000259" key="13">
    <source>
        <dbReference type="PROSITE" id="PS50001"/>
    </source>
</evidence>
<dbReference type="Gene3D" id="3.30.505.10">
    <property type="entry name" value="SH2 domain"/>
    <property type="match status" value="1"/>
</dbReference>
<dbReference type="AlphaFoldDB" id="A0A8J5NBH1"/>
<dbReference type="InterPro" id="IPR000719">
    <property type="entry name" value="Prot_kinase_dom"/>
</dbReference>
<evidence type="ECO:0000313" key="16">
    <source>
        <dbReference type="Proteomes" id="UP000747542"/>
    </source>
</evidence>
<dbReference type="Proteomes" id="UP000747542">
    <property type="component" value="Unassembled WGS sequence"/>
</dbReference>
<dbReference type="EMBL" id="JAHLQT010003055">
    <property type="protein sequence ID" value="KAG7176524.1"/>
    <property type="molecule type" value="Genomic_DNA"/>
</dbReference>
<evidence type="ECO:0000256" key="2">
    <source>
        <dbReference type="ARBA" id="ARBA00022443"/>
    </source>
</evidence>
<dbReference type="PANTHER" id="PTHR24418">
    <property type="entry name" value="TYROSINE-PROTEIN KINASE"/>
    <property type="match status" value="1"/>
</dbReference>
<keyword evidence="8 11" id="KW-0727">SH2 domain</keyword>
<dbReference type="PROSITE" id="PS50001">
    <property type="entry name" value="SH2"/>
    <property type="match status" value="1"/>
</dbReference>
<gene>
    <name evidence="15" type="primary">Src64B-L1</name>
    <name evidence="15" type="ORF">Hamer_G015320</name>
</gene>
<dbReference type="PROSITE" id="PS00107">
    <property type="entry name" value="PROTEIN_KINASE_ATP"/>
    <property type="match status" value="1"/>
</dbReference>